<name>A0A4C1T961_EUMVA</name>
<comment type="caution">
    <text evidence="1">The sequence shown here is derived from an EMBL/GenBank/DDBJ whole genome shotgun (WGS) entry which is preliminary data.</text>
</comment>
<proteinExistence type="predicted"/>
<protein>
    <submittedName>
        <fullName evidence="1">Uncharacterized protein</fullName>
    </submittedName>
</protein>
<sequence>MRAYQCNTKLTGRGGKKYITHTHPPVHANRVRLKLIKKVLLKKWRVGSAVSWNADPASSNTTGQHTRVPMARDMLYERFLRVSFRHRMSLDTDTGRVRLSYSARKWPSGVGWIGKYIPGPTDKMIGLRLLTGGCRAEERIGMRFRDVEEILRCVLHKFGYNREF</sequence>
<dbReference type="AlphaFoldDB" id="A0A4C1T961"/>
<keyword evidence="2" id="KW-1185">Reference proteome</keyword>
<reference evidence="1 2" key="1">
    <citation type="journal article" date="2019" name="Commun. Biol.">
        <title>The bagworm genome reveals a unique fibroin gene that provides high tensile strength.</title>
        <authorList>
            <person name="Kono N."/>
            <person name="Nakamura H."/>
            <person name="Ohtoshi R."/>
            <person name="Tomita M."/>
            <person name="Numata K."/>
            <person name="Arakawa K."/>
        </authorList>
    </citation>
    <scope>NUCLEOTIDE SEQUENCE [LARGE SCALE GENOMIC DNA]</scope>
</reference>
<accession>A0A4C1T961</accession>
<dbReference type="EMBL" id="BGZK01000044">
    <property type="protein sequence ID" value="GBP11069.1"/>
    <property type="molecule type" value="Genomic_DNA"/>
</dbReference>
<organism evidence="1 2">
    <name type="scientific">Eumeta variegata</name>
    <name type="common">Bagworm moth</name>
    <name type="synonym">Eumeta japonica</name>
    <dbReference type="NCBI Taxonomy" id="151549"/>
    <lineage>
        <taxon>Eukaryota</taxon>
        <taxon>Metazoa</taxon>
        <taxon>Ecdysozoa</taxon>
        <taxon>Arthropoda</taxon>
        <taxon>Hexapoda</taxon>
        <taxon>Insecta</taxon>
        <taxon>Pterygota</taxon>
        <taxon>Neoptera</taxon>
        <taxon>Endopterygota</taxon>
        <taxon>Lepidoptera</taxon>
        <taxon>Glossata</taxon>
        <taxon>Ditrysia</taxon>
        <taxon>Tineoidea</taxon>
        <taxon>Psychidae</taxon>
        <taxon>Oiketicinae</taxon>
        <taxon>Eumeta</taxon>
    </lineage>
</organism>
<gene>
    <name evidence="1" type="ORF">EVAR_79740_1</name>
</gene>
<evidence type="ECO:0000313" key="2">
    <source>
        <dbReference type="Proteomes" id="UP000299102"/>
    </source>
</evidence>
<dbReference type="Proteomes" id="UP000299102">
    <property type="component" value="Unassembled WGS sequence"/>
</dbReference>
<evidence type="ECO:0000313" key="1">
    <source>
        <dbReference type="EMBL" id="GBP11069.1"/>
    </source>
</evidence>